<feature type="compositionally biased region" description="Polar residues" evidence="1">
    <location>
        <begin position="39"/>
        <end position="57"/>
    </location>
</feature>
<feature type="chain" id="PRO_5032302090" description="Copper homeostasis protein" evidence="2">
    <location>
        <begin position="25"/>
        <end position="207"/>
    </location>
</feature>
<dbReference type="Gene3D" id="2.40.128.640">
    <property type="match status" value="1"/>
</dbReference>
<feature type="region of interest" description="Disordered" evidence="1">
    <location>
        <begin position="39"/>
        <end position="69"/>
    </location>
</feature>
<proteinExistence type="predicted"/>
<protein>
    <recommendedName>
        <fullName evidence="5">Copper homeostasis protein</fullName>
    </recommendedName>
</protein>
<dbReference type="Pfam" id="PF04170">
    <property type="entry name" value="NlpE"/>
    <property type="match status" value="1"/>
</dbReference>
<sequence length="207" mass="22554">MINFWSTSFSAVTAIRRCMRPLLALPVCLLLISCDSASSSTNNKTTQGAPINGSQQAEMPDVESQKSSANNVVNETGTEEGQPVIAAPNLTDSTRRVPMISASNNESTLQATLMGDYGGIVPCDSCANIDITLNLFSDGSVLKTSIFNHAEPARAPLLESGVYRQDDDMITIVYERKNIETYRIKDNLLIKLDADKNLDDDYSLARK</sequence>
<dbReference type="InterPro" id="IPR007298">
    <property type="entry name" value="Cu-R_lipoprotein_NlpE"/>
</dbReference>
<comment type="caution">
    <text evidence="3">The sequence shown here is derived from an EMBL/GenBank/DDBJ whole genome shotgun (WGS) entry which is preliminary data.</text>
</comment>
<evidence type="ECO:0000313" key="3">
    <source>
        <dbReference type="EMBL" id="MBB3106497.1"/>
    </source>
</evidence>
<evidence type="ECO:0000256" key="1">
    <source>
        <dbReference type="SAM" id="MobiDB-lite"/>
    </source>
</evidence>
<evidence type="ECO:0008006" key="5">
    <source>
        <dbReference type="Google" id="ProtNLM"/>
    </source>
</evidence>
<accession>A0A839TAR8</accession>
<reference evidence="3 4" key="1">
    <citation type="submission" date="2020-08" db="EMBL/GenBank/DDBJ databases">
        <title>Genomic Encyclopedia of Type Strains, Phase III (KMG-III): the genomes of soil and plant-associated and newly described type strains.</title>
        <authorList>
            <person name="Whitman W."/>
        </authorList>
    </citation>
    <scope>NUCLEOTIDE SEQUENCE [LARGE SCALE GENOMIC DNA]</scope>
    <source>
        <strain evidence="3 4">CECT 5885</strain>
    </source>
</reference>
<organism evidence="3 4">
    <name type="scientific">Psychrobacter luti</name>
    <dbReference type="NCBI Taxonomy" id="198481"/>
    <lineage>
        <taxon>Bacteria</taxon>
        <taxon>Pseudomonadati</taxon>
        <taxon>Pseudomonadota</taxon>
        <taxon>Gammaproteobacteria</taxon>
        <taxon>Moraxellales</taxon>
        <taxon>Moraxellaceae</taxon>
        <taxon>Psychrobacter</taxon>
    </lineage>
</organism>
<feature type="signal peptide" evidence="2">
    <location>
        <begin position="1"/>
        <end position="24"/>
    </location>
</feature>
<dbReference type="EMBL" id="JACHXL010000002">
    <property type="protein sequence ID" value="MBB3106497.1"/>
    <property type="molecule type" value="Genomic_DNA"/>
</dbReference>
<gene>
    <name evidence="3" type="ORF">FHS24_000998</name>
</gene>
<keyword evidence="4" id="KW-1185">Reference proteome</keyword>
<keyword evidence="2" id="KW-0732">Signal</keyword>
<name>A0A839TAR8_9GAMM</name>
<dbReference type="Proteomes" id="UP000588111">
    <property type="component" value="Unassembled WGS sequence"/>
</dbReference>
<evidence type="ECO:0000256" key="2">
    <source>
        <dbReference type="SAM" id="SignalP"/>
    </source>
</evidence>
<evidence type="ECO:0000313" key="4">
    <source>
        <dbReference type="Proteomes" id="UP000588111"/>
    </source>
</evidence>
<dbReference type="AlphaFoldDB" id="A0A839TAR8"/>
<dbReference type="RefSeq" id="WP_183619347.1">
    <property type="nucleotide sequence ID" value="NZ_CAJHAH010000001.1"/>
</dbReference>